<keyword evidence="2" id="KW-1185">Reference proteome</keyword>
<name>A0ABZ0TSR2_9SPHI</name>
<protein>
    <recommendedName>
        <fullName evidence="3">DUF4625 domain-containing protein</fullName>
    </recommendedName>
</protein>
<dbReference type="Proteomes" id="UP001324380">
    <property type="component" value="Chromosome"/>
</dbReference>
<proteinExistence type="predicted"/>
<reference evidence="1 2" key="1">
    <citation type="submission" date="2023-11" db="EMBL/GenBank/DDBJ databases">
        <title>Analysis of the Genomes of Mucilaginibacter gossypii cycad 4 and M. sabulilitoris SNA2: microbes with the potential for plant growth promotion.</title>
        <authorList>
            <person name="Hirsch A.M."/>
            <person name="Humm E."/>
            <person name="Rubbi M."/>
            <person name="Del Vecchio G."/>
            <person name="Ha S.M."/>
            <person name="Pellegrini M."/>
            <person name="Gunsalus R.P."/>
        </authorList>
    </citation>
    <scope>NUCLEOTIDE SEQUENCE [LARGE SCALE GENOMIC DNA]</scope>
    <source>
        <strain evidence="1 2">SNA2</strain>
    </source>
</reference>
<gene>
    <name evidence="1" type="ORF">SNE25_11520</name>
</gene>
<organism evidence="1 2">
    <name type="scientific">Mucilaginibacter sabulilitoris</name>
    <dbReference type="NCBI Taxonomy" id="1173583"/>
    <lineage>
        <taxon>Bacteria</taxon>
        <taxon>Pseudomonadati</taxon>
        <taxon>Bacteroidota</taxon>
        <taxon>Sphingobacteriia</taxon>
        <taxon>Sphingobacteriales</taxon>
        <taxon>Sphingobacteriaceae</taxon>
        <taxon>Mucilaginibacter</taxon>
    </lineage>
</organism>
<evidence type="ECO:0008006" key="3">
    <source>
        <dbReference type="Google" id="ProtNLM"/>
    </source>
</evidence>
<evidence type="ECO:0000313" key="2">
    <source>
        <dbReference type="Proteomes" id="UP001324380"/>
    </source>
</evidence>
<accession>A0ABZ0TSR2</accession>
<sequence length="132" mass="14851">MKAIKMALVSVIILLQLSCSKEKSVNNPLSNRVIRFELYAKKDNSDNNHNITFSLFIKSHKKVLFDSTLAVMKIKDIPDSTQKLVFEKKVPDDDGSELAAGFRYVIEGVGNSSHLDVCRAGESFKLIEFPFQ</sequence>
<dbReference type="EMBL" id="CP139558">
    <property type="protein sequence ID" value="WPU96149.1"/>
    <property type="molecule type" value="Genomic_DNA"/>
</dbReference>
<evidence type="ECO:0000313" key="1">
    <source>
        <dbReference type="EMBL" id="WPU96149.1"/>
    </source>
</evidence>
<dbReference type="RefSeq" id="WP_321565252.1">
    <property type="nucleotide sequence ID" value="NZ_CP139558.1"/>
</dbReference>